<dbReference type="SUPFAM" id="SSF48464">
    <property type="entry name" value="ENTH/VHS domain"/>
    <property type="match status" value="1"/>
</dbReference>
<name>A0A915JJA5_ROMCU</name>
<dbReference type="PANTHER" id="PTHR45929">
    <property type="entry name" value="JAK PATHWAY SIGNAL TRANSDUCTION ADAPTOR MOLECULE"/>
    <property type="match status" value="1"/>
</dbReference>
<evidence type="ECO:0000256" key="9">
    <source>
        <dbReference type="SAM" id="MobiDB-lite"/>
    </source>
</evidence>
<evidence type="ECO:0000256" key="2">
    <source>
        <dbReference type="ARBA" id="ARBA00009666"/>
    </source>
</evidence>
<feature type="coiled-coil region" evidence="8">
    <location>
        <begin position="148"/>
        <end position="182"/>
    </location>
</feature>
<evidence type="ECO:0000256" key="5">
    <source>
        <dbReference type="ARBA" id="ARBA00022753"/>
    </source>
</evidence>
<dbReference type="WBParaSite" id="nRc.2.0.1.t26162-RA">
    <property type="protein sequence ID" value="nRc.2.0.1.t26162-RA"/>
    <property type="gene ID" value="nRc.2.0.1.g26162"/>
</dbReference>
<evidence type="ECO:0000256" key="8">
    <source>
        <dbReference type="SAM" id="Coils"/>
    </source>
</evidence>
<feature type="domain" description="VHS" evidence="11">
    <location>
        <begin position="20"/>
        <end position="143"/>
    </location>
</feature>
<keyword evidence="8" id="KW-0175">Coiled coil</keyword>
<evidence type="ECO:0000256" key="3">
    <source>
        <dbReference type="ARBA" id="ARBA00022443"/>
    </source>
</evidence>
<dbReference type="InterPro" id="IPR036028">
    <property type="entry name" value="SH3-like_dom_sf"/>
</dbReference>
<keyword evidence="6" id="KW-0653">Protein transport</keyword>
<dbReference type="GO" id="GO:0043130">
    <property type="term" value="F:ubiquitin binding"/>
    <property type="evidence" value="ECO:0007669"/>
    <property type="project" value="InterPro"/>
</dbReference>
<evidence type="ECO:0000256" key="7">
    <source>
        <dbReference type="PROSITE-ProRule" id="PRU00192"/>
    </source>
</evidence>
<dbReference type="SUPFAM" id="SSF50044">
    <property type="entry name" value="SH3-domain"/>
    <property type="match status" value="1"/>
</dbReference>
<dbReference type="Gene3D" id="1.20.5.1940">
    <property type="match status" value="1"/>
</dbReference>
<dbReference type="Proteomes" id="UP000887565">
    <property type="component" value="Unplaced"/>
</dbReference>
<dbReference type="FunFam" id="2.30.30.40:FF:000072">
    <property type="entry name" value="Unconventional Myosin IB"/>
    <property type="match status" value="1"/>
</dbReference>
<dbReference type="GO" id="GO:0035091">
    <property type="term" value="F:phosphatidylinositol binding"/>
    <property type="evidence" value="ECO:0007669"/>
    <property type="project" value="InterPro"/>
</dbReference>
<dbReference type="CDD" id="cd11820">
    <property type="entry name" value="SH3_STAM"/>
    <property type="match status" value="1"/>
</dbReference>
<keyword evidence="5" id="KW-0967">Endosome</keyword>
<dbReference type="CDD" id="cd21388">
    <property type="entry name" value="GAT_STAM"/>
    <property type="match status" value="1"/>
</dbReference>
<comment type="subcellular location">
    <subcellularLocation>
        <location evidence="1">Endosome</location>
    </subcellularLocation>
</comment>
<dbReference type="AlphaFoldDB" id="A0A915JJA5"/>
<dbReference type="PANTHER" id="PTHR45929:SF3">
    <property type="entry name" value="JAK PATHWAY SIGNAL TRANSDUCTION ADAPTOR MOLECULE"/>
    <property type="match status" value="1"/>
</dbReference>
<evidence type="ECO:0000256" key="4">
    <source>
        <dbReference type="ARBA" id="ARBA00022448"/>
    </source>
</evidence>
<dbReference type="Gene3D" id="2.30.30.40">
    <property type="entry name" value="SH3 Domains"/>
    <property type="match status" value="1"/>
</dbReference>
<dbReference type="InterPro" id="IPR003903">
    <property type="entry name" value="UIM_dom"/>
</dbReference>
<feature type="compositionally biased region" description="Polar residues" evidence="9">
    <location>
        <begin position="389"/>
        <end position="404"/>
    </location>
</feature>
<dbReference type="PROSITE" id="PS50002">
    <property type="entry name" value="SH3"/>
    <property type="match status" value="1"/>
</dbReference>
<accession>A0A915JJA5</accession>
<evidence type="ECO:0000256" key="1">
    <source>
        <dbReference type="ARBA" id="ARBA00004177"/>
    </source>
</evidence>
<keyword evidence="4" id="KW-0813">Transport</keyword>
<dbReference type="GO" id="GO:0033565">
    <property type="term" value="C:ESCRT-0 complex"/>
    <property type="evidence" value="ECO:0007669"/>
    <property type="project" value="TreeGrafter"/>
</dbReference>
<protein>
    <submittedName>
        <fullName evidence="13">Signal transducing adapter molecule 1</fullName>
    </submittedName>
</protein>
<feature type="compositionally biased region" description="Polar residues" evidence="9">
    <location>
        <begin position="415"/>
        <end position="432"/>
    </location>
</feature>
<dbReference type="Pfam" id="PF00790">
    <property type="entry name" value="VHS"/>
    <property type="match status" value="1"/>
</dbReference>
<sequence length="432" mass="47752">MPLGFLSSPSSPFDEIVERATAEVLPCENWDLILSINDKINESGVKGAKACLLSLKKRLNHRDPHVILLSLSLLDSCVCNCKVFQQEAGCKEFLNELKSKAKGSNAKIAEKSREVIKKWVDEYKMMNFAPLYNELKNEGYDFTSSDNKKAKNSQIALLESKLKEEEDLNKAIQMSLKEQTARTSAQTYGSTTLYPMASGSAKQSTTSGRRVKALYDFEAAEENELTFRAGDIITITDDSDINWWKGSNSVGEGLFPASFVTADLSIDVEQLNSMEKKKSVQFDENVKVETIERKSVETPTINSDKLSRCLEMLQNADPTGDRLDPPELLDLEQQSVAMGPLIDAELANNDKQINQLSDVNAKLMDALNLYHTTMSDASALTNMTFPYVPSSPQHSAQSVLSQMPPSTPYQPFPGQISSTPQTSYTTGNIAPS</sequence>
<organism evidence="12 13">
    <name type="scientific">Romanomermis culicivorax</name>
    <name type="common">Nematode worm</name>
    <dbReference type="NCBI Taxonomy" id="13658"/>
    <lineage>
        <taxon>Eukaryota</taxon>
        <taxon>Metazoa</taxon>
        <taxon>Ecdysozoa</taxon>
        <taxon>Nematoda</taxon>
        <taxon>Enoplea</taxon>
        <taxon>Dorylaimia</taxon>
        <taxon>Mermithida</taxon>
        <taxon>Mermithoidea</taxon>
        <taxon>Mermithidae</taxon>
        <taxon>Romanomermis</taxon>
    </lineage>
</organism>
<dbReference type="Pfam" id="PF00018">
    <property type="entry name" value="SH3_1"/>
    <property type="match status" value="1"/>
</dbReference>
<keyword evidence="12" id="KW-1185">Reference proteome</keyword>
<reference evidence="13" key="1">
    <citation type="submission" date="2022-11" db="UniProtKB">
        <authorList>
            <consortium name="WormBaseParasite"/>
        </authorList>
    </citation>
    <scope>IDENTIFICATION</scope>
</reference>
<feature type="domain" description="SH3" evidence="10">
    <location>
        <begin position="206"/>
        <end position="265"/>
    </location>
</feature>
<dbReference type="PRINTS" id="PR00452">
    <property type="entry name" value="SH3DOMAIN"/>
</dbReference>
<dbReference type="GO" id="GO:0043328">
    <property type="term" value="P:protein transport to vacuole involved in ubiquitin-dependent protein catabolic process via the multivesicular body sorting pathway"/>
    <property type="evidence" value="ECO:0007669"/>
    <property type="project" value="TreeGrafter"/>
</dbReference>
<evidence type="ECO:0000256" key="6">
    <source>
        <dbReference type="ARBA" id="ARBA00022927"/>
    </source>
</evidence>
<dbReference type="Gene3D" id="1.25.40.90">
    <property type="match status" value="1"/>
</dbReference>
<dbReference type="OMA" id="QVYRDWW"/>
<evidence type="ECO:0000259" key="10">
    <source>
        <dbReference type="PROSITE" id="PS50002"/>
    </source>
</evidence>
<evidence type="ECO:0000313" key="12">
    <source>
        <dbReference type="Proteomes" id="UP000887565"/>
    </source>
</evidence>
<dbReference type="SMART" id="SM00288">
    <property type="entry name" value="VHS"/>
    <property type="match status" value="1"/>
</dbReference>
<feature type="region of interest" description="Disordered" evidence="9">
    <location>
        <begin position="389"/>
        <end position="432"/>
    </location>
</feature>
<evidence type="ECO:0000259" key="11">
    <source>
        <dbReference type="PROSITE" id="PS50179"/>
    </source>
</evidence>
<dbReference type="InterPro" id="IPR001452">
    <property type="entry name" value="SH3_domain"/>
</dbReference>
<evidence type="ECO:0000313" key="13">
    <source>
        <dbReference type="WBParaSite" id="nRc.2.0.1.t26162-RA"/>
    </source>
</evidence>
<dbReference type="SMART" id="SM00326">
    <property type="entry name" value="SH3"/>
    <property type="match status" value="1"/>
</dbReference>
<keyword evidence="3 7" id="KW-0728">SH3 domain</keyword>
<comment type="similarity">
    <text evidence="2">Belongs to the STAM family.</text>
</comment>
<dbReference type="PROSITE" id="PS50179">
    <property type="entry name" value="VHS"/>
    <property type="match status" value="1"/>
</dbReference>
<dbReference type="InterPro" id="IPR008942">
    <property type="entry name" value="ENTH_VHS"/>
</dbReference>
<dbReference type="InterPro" id="IPR002014">
    <property type="entry name" value="VHS_dom"/>
</dbReference>
<dbReference type="PROSITE" id="PS50330">
    <property type="entry name" value="UIM"/>
    <property type="match status" value="1"/>
</dbReference>
<dbReference type="InterPro" id="IPR050670">
    <property type="entry name" value="STAM"/>
</dbReference>
<dbReference type="Pfam" id="PF02809">
    <property type="entry name" value="UIM"/>
    <property type="match status" value="1"/>
</dbReference>
<proteinExistence type="inferred from homology"/>